<sequence>MEVTKGQHLLSEFPTSAVLNNIDLVAKILEKVTDDIRNNMELRLVNRTFSDACHANLRKNHRNLKIEYIFGKTENQETQVITNNQVYINCRCFPVLNVYSYFLNFSFLKNIAKVKIQSIVAKGLWQLRPCLQVFLHESIRLSLIKNGGEFLRGRCKTTMNLNNFEGDSIKKLIEMKEICHGNCEACLWIPNGCVEYGPLHIENLRRLFIKPRVFEKLIVSDDLLDDIANFCVESTNTKNDCLKAISNFIPSNISCTTLILKISETRQEWIAPDRNDIQEGQRMEDHQAMPREVIEFMLKQWKVQSVILKFVHKDHRNDYKGEWTQKNWFTILHFKGSCVHIEKSDRSLKIKEVLLDLTDSIECKRGLISALPNFHSYFDASSIIRRVFRNDKLKIQFAHYNPGGWLRLFRTITYIMGKLNAEAPRNLEVELNIYLEYKDDTEFLDELINQEPHLRPAVYKDFHIFNHPNAISVFHKTVNCKDHPSHPIINKEWIGKCCQMINKEKNYTIKWTFFTNEDSIDRNIPN</sequence>
<dbReference type="Pfam" id="PF06542">
    <property type="entry name" value="PHA-1"/>
    <property type="match status" value="1"/>
</dbReference>
<evidence type="ECO:0000313" key="1">
    <source>
        <dbReference type="EMBL" id="EGT39789.1"/>
    </source>
</evidence>
<dbReference type="OMA" id="ACHANLR"/>
<keyword evidence="2" id="KW-1185">Reference proteome</keyword>
<reference evidence="2" key="1">
    <citation type="submission" date="2011-07" db="EMBL/GenBank/DDBJ databases">
        <authorList>
            <consortium name="Caenorhabditis brenneri Sequencing and Analysis Consortium"/>
            <person name="Wilson R.K."/>
        </authorList>
    </citation>
    <scope>NUCLEOTIDE SEQUENCE [LARGE SCALE GENOMIC DNA]</scope>
    <source>
        <strain evidence="2">PB2801</strain>
    </source>
</reference>
<organism evidence="2">
    <name type="scientific">Caenorhabditis brenneri</name>
    <name type="common">Nematode worm</name>
    <dbReference type="NCBI Taxonomy" id="135651"/>
    <lineage>
        <taxon>Eukaryota</taxon>
        <taxon>Metazoa</taxon>
        <taxon>Ecdysozoa</taxon>
        <taxon>Nematoda</taxon>
        <taxon>Chromadorea</taxon>
        <taxon>Rhabditida</taxon>
        <taxon>Rhabditina</taxon>
        <taxon>Rhabditomorpha</taxon>
        <taxon>Rhabditoidea</taxon>
        <taxon>Rhabditidae</taxon>
        <taxon>Peloderinae</taxon>
        <taxon>Caenorhabditis</taxon>
    </lineage>
</organism>
<dbReference type="Proteomes" id="UP000008068">
    <property type="component" value="Unassembled WGS sequence"/>
</dbReference>
<dbReference type="InParanoid" id="G0MPL6"/>
<dbReference type="InterPro" id="IPR009497">
    <property type="entry name" value="Regulator_protein_PHA-1"/>
</dbReference>
<gene>
    <name evidence="1" type="ORF">CAEBREN_02101</name>
</gene>
<evidence type="ECO:0000313" key="2">
    <source>
        <dbReference type="Proteomes" id="UP000008068"/>
    </source>
</evidence>
<dbReference type="EMBL" id="GL379805">
    <property type="protein sequence ID" value="EGT39789.1"/>
    <property type="molecule type" value="Genomic_DNA"/>
</dbReference>
<dbReference type="eggNOG" id="ENOG502TJPN">
    <property type="taxonomic scope" value="Eukaryota"/>
</dbReference>
<dbReference type="OrthoDB" id="5909158at2759"/>
<dbReference type="HOGENOM" id="CLU_039877_0_0_1"/>
<proteinExistence type="predicted"/>
<dbReference type="AlphaFoldDB" id="G0MPL6"/>
<protein>
    <submittedName>
        <fullName evidence="1">Uncharacterized protein</fullName>
    </submittedName>
</protein>
<name>G0MPL6_CAEBE</name>
<accession>G0MPL6</accession>